<feature type="region of interest" description="Disordered" evidence="6">
    <location>
        <begin position="85"/>
        <end position="105"/>
    </location>
</feature>
<evidence type="ECO:0000256" key="3">
    <source>
        <dbReference type="ARBA" id="ARBA00022692"/>
    </source>
</evidence>
<keyword evidence="4 7" id="KW-1133">Transmembrane helix</keyword>
<dbReference type="InterPro" id="IPR003838">
    <property type="entry name" value="ABC3_permease_C"/>
</dbReference>
<evidence type="ECO:0000256" key="2">
    <source>
        <dbReference type="ARBA" id="ARBA00022475"/>
    </source>
</evidence>
<feature type="transmembrane region" description="Helical" evidence="7">
    <location>
        <begin position="56"/>
        <end position="75"/>
    </location>
</feature>
<evidence type="ECO:0000259" key="8">
    <source>
        <dbReference type="Pfam" id="PF02687"/>
    </source>
</evidence>
<comment type="caution">
    <text evidence="9">The sequence shown here is derived from an EMBL/GenBank/DDBJ whole genome shotgun (WGS) entry which is preliminary data.</text>
</comment>
<feature type="domain" description="ABC3 transporter permease C-terminal" evidence="8">
    <location>
        <begin position="7"/>
        <end position="75"/>
    </location>
</feature>
<dbReference type="GO" id="GO:0005886">
    <property type="term" value="C:plasma membrane"/>
    <property type="evidence" value="ECO:0007669"/>
    <property type="project" value="UniProtKB-SubCell"/>
</dbReference>
<evidence type="ECO:0000256" key="1">
    <source>
        <dbReference type="ARBA" id="ARBA00004651"/>
    </source>
</evidence>
<dbReference type="PROSITE" id="PS51257">
    <property type="entry name" value="PROKAR_LIPOPROTEIN"/>
    <property type="match status" value="1"/>
</dbReference>
<reference evidence="9 10" key="1">
    <citation type="journal article" date="2016" name="Int. J. Syst. Evol. Microbiol.">
        <title>Proposal of Mucilaginibacter phyllosphaerae sp. nov. isolated from the phyllosphere of Galium album.</title>
        <authorList>
            <person name="Aydogan E.L."/>
            <person name="Busse H.J."/>
            <person name="Moser G."/>
            <person name="Muller C."/>
            <person name="Kampfer P."/>
            <person name="Glaeser S.P."/>
        </authorList>
    </citation>
    <scope>NUCLEOTIDE SEQUENCE [LARGE SCALE GENOMIC DNA]</scope>
    <source>
        <strain evidence="9 10">PP-F2FG21</strain>
    </source>
</reference>
<evidence type="ECO:0000313" key="10">
    <source>
        <dbReference type="Proteomes" id="UP000297248"/>
    </source>
</evidence>
<dbReference type="AlphaFoldDB" id="A0A4Y8AFT8"/>
<organism evidence="9 10">
    <name type="scientific">Mucilaginibacter phyllosphaerae</name>
    <dbReference type="NCBI Taxonomy" id="1812349"/>
    <lineage>
        <taxon>Bacteria</taxon>
        <taxon>Pseudomonadati</taxon>
        <taxon>Bacteroidota</taxon>
        <taxon>Sphingobacteriia</taxon>
        <taxon>Sphingobacteriales</taxon>
        <taxon>Sphingobacteriaceae</taxon>
        <taxon>Mucilaginibacter</taxon>
    </lineage>
</organism>
<keyword evidence="5 7" id="KW-0472">Membrane</keyword>
<protein>
    <submittedName>
        <fullName evidence="9">FtsX-like permease family protein</fullName>
    </submittedName>
</protein>
<keyword evidence="3 7" id="KW-0812">Transmembrane</keyword>
<sequence length="105" mass="11572">MGKLASVFAGLAIFISCLGLFGMASFMAEQRAKEIGARKVLGASAFAVWQLLSKNFAIMVFISIMIASPVAYYFMPKPKSFKVNLDPSRRRGQEGSLTLPYRPFL</sequence>
<keyword evidence="2" id="KW-1003">Cell membrane</keyword>
<name>A0A4Y8AFT8_9SPHI</name>
<evidence type="ECO:0000313" key="9">
    <source>
        <dbReference type="EMBL" id="TEW66992.1"/>
    </source>
</evidence>
<comment type="subcellular location">
    <subcellularLocation>
        <location evidence="1">Cell membrane</location>
        <topology evidence="1">Multi-pass membrane protein</topology>
    </subcellularLocation>
</comment>
<gene>
    <name evidence="9" type="ORF">E2R65_10925</name>
</gene>
<dbReference type="Proteomes" id="UP000297248">
    <property type="component" value="Unassembled WGS sequence"/>
</dbReference>
<evidence type="ECO:0000256" key="6">
    <source>
        <dbReference type="SAM" id="MobiDB-lite"/>
    </source>
</evidence>
<dbReference type="Pfam" id="PF02687">
    <property type="entry name" value="FtsX"/>
    <property type="match status" value="1"/>
</dbReference>
<proteinExistence type="predicted"/>
<dbReference type="EMBL" id="SNQG01000003">
    <property type="protein sequence ID" value="TEW66992.1"/>
    <property type="molecule type" value="Genomic_DNA"/>
</dbReference>
<evidence type="ECO:0000256" key="7">
    <source>
        <dbReference type="SAM" id="Phobius"/>
    </source>
</evidence>
<evidence type="ECO:0000256" key="5">
    <source>
        <dbReference type="ARBA" id="ARBA00023136"/>
    </source>
</evidence>
<accession>A0A4Y8AFT8</accession>
<evidence type="ECO:0000256" key="4">
    <source>
        <dbReference type="ARBA" id="ARBA00022989"/>
    </source>
</evidence>